<organism evidence="1">
    <name type="scientific">Guillardia theta</name>
    <name type="common">Cryptophyte</name>
    <name type="synonym">Cryptomonas phi</name>
    <dbReference type="NCBI Taxonomy" id="55529"/>
    <lineage>
        <taxon>Eukaryota</taxon>
        <taxon>Cryptophyceae</taxon>
        <taxon>Pyrenomonadales</taxon>
        <taxon>Geminigeraceae</taxon>
        <taxon>Guillardia</taxon>
    </lineage>
</organism>
<gene>
    <name evidence="1" type="ORF">GTHE00462_LOCUS10359</name>
</gene>
<proteinExistence type="predicted"/>
<accession>A0A7S4K9N3</accession>
<evidence type="ECO:0000313" key="1">
    <source>
        <dbReference type="EMBL" id="CAE2287215.1"/>
    </source>
</evidence>
<reference evidence="1" key="1">
    <citation type="submission" date="2021-01" db="EMBL/GenBank/DDBJ databases">
        <authorList>
            <person name="Corre E."/>
            <person name="Pelletier E."/>
            <person name="Niang G."/>
            <person name="Scheremetjew M."/>
            <person name="Finn R."/>
            <person name="Kale V."/>
            <person name="Holt S."/>
            <person name="Cochrane G."/>
            <person name="Meng A."/>
            <person name="Brown T."/>
            <person name="Cohen L."/>
        </authorList>
    </citation>
    <scope>NUCLEOTIDE SEQUENCE</scope>
    <source>
        <strain evidence="1">CCMP 2712</strain>
    </source>
</reference>
<dbReference type="EMBL" id="HBKN01013277">
    <property type="protein sequence ID" value="CAE2287215.1"/>
    <property type="molecule type" value="Transcribed_RNA"/>
</dbReference>
<sequence length="113" mass="12997">MFETSLGFWSCSDYGCREKGKKLPMENGVYSKSLDARERMQVVMILSHLELATRYLQMRMRETERDGPFPSTSKPPLIAISLRAARGYMKHSRPARLHTASNANRSCQRLCRV</sequence>
<name>A0A7S4K9N3_GUITH</name>
<dbReference type="AlphaFoldDB" id="A0A7S4K9N3"/>
<protein>
    <submittedName>
        <fullName evidence="1">Uncharacterized protein</fullName>
    </submittedName>
</protein>